<dbReference type="SUPFAM" id="SSF48484">
    <property type="entry name" value="Lipoxigenase"/>
    <property type="match status" value="1"/>
</dbReference>
<dbReference type="Gene3D" id="2.60.40.150">
    <property type="entry name" value="C2 domain"/>
    <property type="match status" value="1"/>
</dbReference>
<dbReference type="SUPFAM" id="SSF49562">
    <property type="entry name" value="C2 domain (Calcium/lipid-binding domain, CaLB)"/>
    <property type="match status" value="1"/>
</dbReference>
<evidence type="ECO:0000256" key="1">
    <source>
        <dbReference type="ARBA" id="ARBA00022723"/>
    </source>
</evidence>
<dbReference type="PROSITE" id="PS51393">
    <property type="entry name" value="LIPOXYGENASE_3"/>
    <property type="match status" value="1"/>
</dbReference>
<keyword evidence="3" id="KW-0560">Oxidoreductase</keyword>
<evidence type="ECO:0000313" key="7">
    <source>
        <dbReference type="RefSeq" id="XP_035693622.1"/>
    </source>
</evidence>
<dbReference type="InterPro" id="IPR023393">
    <property type="entry name" value="START-like_dom_sf"/>
</dbReference>
<dbReference type="PANTHER" id="PTHR11771">
    <property type="entry name" value="LIPOXYGENASE"/>
    <property type="match status" value="1"/>
</dbReference>
<dbReference type="RefSeq" id="XP_035693622.1">
    <property type="nucleotide sequence ID" value="XM_035837729.1"/>
</dbReference>
<dbReference type="CDD" id="cd00030">
    <property type="entry name" value="C2"/>
    <property type="match status" value="1"/>
</dbReference>
<feature type="domain" description="C2" evidence="4">
    <location>
        <begin position="464"/>
        <end position="583"/>
    </location>
</feature>
<accession>A0A9J7M310</accession>
<evidence type="ECO:0000256" key="3">
    <source>
        <dbReference type="ARBA" id="ARBA00023002"/>
    </source>
</evidence>
<dbReference type="PROSITE" id="PS50004">
    <property type="entry name" value="C2"/>
    <property type="match status" value="1"/>
</dbReference>
<dbReference type="GeneID" id="118427792"/>
<keyword evidence="6" id="KW-1185">Reference proteome</keyword>
<dbReference type="InterPro" id="IPR000008">
    <property type="entry name" value="C2_dom"/>
</dbReference>
<dbReference type="SMART" id="SM00239">
    <property type="entry name" value="C2"/>
    <property type="match status" value="1"/>
</dbReference>
<dbReference type="Gene3D" id="3.30.530.20">
    <property type="match status" value="3"/>
</dbReference>
<dbReference type="PRINTS" id="PR00087">
    <property type="entry name" value="LIPOXYGENASE"/>
</dbReference>
<feature type="domain" description="Lipoxygenase" evidence="5">
    <location>
        <begin position="611"/>
        <end position="1178"/>
    </location>
</feature>
<evidence type="ECO:0000313" key="6">
    <source>
        <dbReference type="Proteomes" id="UP000001554"/>
    </source>
</evidence>
<dbReference type="OrthoDB" id="407298at2759"/>
<reference evidence="6" key="1">
    <citation type="journal article" date="2020" name="Nat. Ecol. Evol.">
        <title>Deeply conserved synteny resolves early events in vertebrate evolution.</title>
        <authorList>
            <person name="Simakov O."/>
            <person name="Marletaz F."/>
            <person name="Yue J.X."/>
            <person name="O'Connell B."/>
            <person name="Jenkins J."/>
            <person name="Brandt A."/>
            <person name="Calef R."/>
            <person name="Tung C.H."/>
            <person name="Huang T.K."/>
            <person name="Schmutz J."/>
            <person name="Satoh N."/>
            <person name="Yu J.K."/>
            <person name="Putnam N.H."/>
            <person name="Green R.E."/>
            <person name="Rokhsar D.S."/>
        </authorList>
    </citation>
    <scope>NUCLEOTIDE SEQUENCE [LARGE SCALE GENOMIC DNA]</scope>
    <source>
        <strain evidence="6">S238N-H82</strain>
    </source>
</reference>
<organism evidence="6 7">
    <name type="scientific">Branchiostoma floridae</name>
    <name type="common">Florida lancelet</name>
    <name type="synonym">Amphioxus</name>
    <dbReference type="NCBI Taxonomy" id="7739"/>
    <lineage>
        <taxon>Eukaryota</taxon>
        <taxon>Metazoa</taxon>
        <taxon>Chordata</taxon>
        <taxon>Cephalochordata</taxon>
        <taxon>Leptocardii</taxon>
        <taxon>Amphioxiformes</taxon>
        <taxon>Branchiostomatidae</taxon>
        <taxon>Branchiostoma</taxon>
    </lineage>
</organism>
<sequence length="1178" mass="134403">MVATLKQVVDDCKLPGKFLSVGAKVFLTHTEDMPVSAELYWSAFRNFVDLQLYMEGHENLRVLKGYGEVGTVVSFYYDPTDLAEGQRKMKLVEKDNSTRTWKVQEAEPNELYKSYEMTIKVEGTDAAKVTISVRFVSAIKDHKERRQDIAYHKVHLLGARIRDVLNFVVREKLGGKHLFSLEIPCSREKMWGIVGNFNDVTWIRESSHTVVDGIFRTIYFTKDRSLKVRLAWADSSDYLFVYEGDNSPDFLHCKYYRGRIQFFAVNPNRVRVTYDCSFIPANDSPMQEFKTWFVGAFSSRIAWLEETFSEPKPGEGEPDSATYTGPPAFKKGAYSTGAHGIVRVPLEDVWKVFRPFGRECMEYWKIYDSMEIEAPGEDKVGCIRVFKTSKTKRTIREKLEWRDDDNHVEIYSLLSMDPTPPVTMSNTYTTITMTALGEKETEVKFECTFDVSSSLAVSRIQDNQKGAYMACISGLQQLFHSEVGTLEVVVESAADLARTDGWFDADPYVVLAVNDGKPVTTKVCGFTQKPIWDERFQLPVTSRTRNIIFTVMDRDTIGQDDIMGTANVNLDELTSDKEKKMTLDVQGGGTLNVRLYLKMHDKLKELEEGEKLITSLAIPFLAPVAQSELDVIRNEFTSLITSFLGPGQKYELSYMKRLRTHPDVPLEEIPAACVPMPTQEMFTPYKAGRLMQRLMEFIASQGQIMVRLAQVKGIWDPWKANFSGYLPANEKLIEEWQKDEEFCRQYLQGINPMLVTLCKDQSRIPAGMLGLKGQGKTTLQLMEENRLFIVDYEPMLDVPATPGKFFYAPIVLMYREELEGGKSRLNMLGIQLTRDKGKNEVYSPESAKTHPNKYMFAKMHVQSADNSVHQFLYHLGYTHLGMEPLVVAMHTHLPPDHPIHRLLLPHFKDTIGINYLARHSLVSRIFPITDPMFATSTVGGLVMFLEEWRKYNFMDMAFPEELKRRGFDEIRTDGLEGYFYRDDGFKLWNVYKTYVTGMVNRAYADDQAVQADKALQEFCKMTEGPGQLHGFPREISTKQLLIDCLTNIIFNVSAQHSAINFPQYDYYSFIPNRPAQLSSPMPVGPNDMLESAVLEALPPPHTTTLQVLLSYMLSMPSQTAITGVEAMKDVYPEVHEKFHAELQNLSKEIKGRNEDLKAEGKVAYTYLDPENVAMSIDV</sequence>
<evidence type="ECO:0000259" key="4">
    <source>
        <dbReference type="PROSITE" id="PS50004"/>
    </source>
</evidence>
<keyword evidence="1" id="KW-0479">Metal-binding</keyword>
<protein>
    <submittedName>
        <fullName evidence="7">Uncharacterized protein LOC118427792</fullName>
    </submittedName>
</protein>
<dbReference type="KEGG" id="bfo:118427792"/>
<dbReference type="InterPro" id="IPR036226">
    <property type="entry name" value="LipOase_C_sf"/>
</dbReference>
<dbReference type="GO" id="GO:0046872">
    <property type="term" value="F:metal ion binding"/>
    <property type="evidence" value="ECO:0007669"/>
    <property type="project" value="UniProtKB-KW"/>
</dbReference>
<dbReference type="SUPFAM" id="SSF55961">
    <property type="entry name" value="Bet v1-like"/>
    <property type="match status" value="3"/>
</dbReference>
<dbReference type="InterPro" id="IPR013819">
    <property type="entry name" value="LipOase_C"/>
</dbReference>
<dbReference type="GO" id="GO:0016702">
    <property type="term" value="F:oxidoreductase activity, acting on single donors with incorporation of molecular oxygen, incorporation of two atoms of oxygen"/>
    <property type="evidence" value="ECO:0007669"/>
    <property type="project" value="InterPro"/>
</dbReference>
<dbReference type="Pfam" id="PF00305">
    <property type="entry name" value="Lipoxygenase"/>
    <property type="match status" value="1"/>
</dbReference>
<evidence type="ECO:0000259" key="5">
    <source>
        <dbReference type="PROSITE" id="PS51393"/>
    </source>
</evidence>
<name>A0A9J7M310_BRAFL</name>
<dbReference type="Gene3D" id="1.20.245.10">
    <property type="entry name" value="Lipoxygenase-1, Domain 5"/>
    <property type="match status" value="1"/>
</dbReference>
<gene>
    <name evidence="7" type="primary">LOC118427792</name>
</gene>
<dbReference type="GO" id="GO:0034440">
    <property type="term" value="P:lipid oxidation"/>
    <property type="evidence" value="ECO:0007669"/>
    <property type="project" value="InterPro"/>
</dbReference>
<dbReference type="InterPro" id="IPR000907">
    <property type="entry name" value="LipOase"/>
</dbReference>
<dbReference type="AlphaFoldDB" id="A0A9J7M310"/>
<proteinExistence type="predicted"/>
<dbReference type="InterPro" id="IPR035892">
    <property type="entry name" value="C2_domain_sf"/>
</dbReference>
<evidence type="ECO:0000256" key="2">
    <source>
        <dbReference type="ARBA" id="ARBA00022964"/>
    </source>
</evidence>
<dbReference type="Pfam" id="PF00168">
    <property type="entry name" value="C2"/>
    <property type="match status" value="1"/>
</dbReference>
<dbReference type="Proteomes" id="UP000001554">
    <property type="component" value="Chromosome 12"/>
</dbReference>
<dbReference type="Gene3D" id="3.10.450.60">
    <property type="match status" value="1"/>
</dbReference>
<reference evidence="7" key="2">
    <citation type="submission" date="2025-08" db="UniProtKB">
        <authorList>
            <consortium name="RefSeq"/>
        </authorList>
    </citation>
    <scope>IDENTIFICATION</scope>
    <source>
        <strain evidence="7">S238N-H82</strain>
        <tissue evidence="7">Testes</tissue>
    </source>
</reference>
<keyword evidence="2" id="KW-0223">Dioxygenase</keyword>